<keyword evidence="1" id="KW-0812">Transmembrane</keyword>
<dbReference type="EMBL" id="JAERRJ010000012">
    <property type="protein sequence ID" value="MBL1078502.1"/>
    <property type="molecule type" value="Genomic_DNA"/>
</dbReference>
<comment type="caution">
    <text evidence="2">The sequence shown here is derived from an EMBL/GenBank/DDBJ whole genome shotgun (WGS) entry which is preliminary data.</text>
</comment>
<proteinExistence type="predicted"/>
<name>A0ABS1MD57_9NOCA</name>
<reference evidence="2 3" key="1">
    <citation type="submission" date="2021-01" db="EMBL/GenBank/DDBJ databases">
        <title>WGS of actinomycetes isolated from Thailand.</title>
        <authorList>
            <person name="Thawai C."/>
        </authorList>
    </citation>
    <scope>NUCLEOTIDE SEQUENCE [LARGE SCALE GENOMIC DNA]</scope>
    <source>
        <strain evidence="2 3">LPG 2</strain>
    </source>
</reference>
<keyword evidence="3" id="KW-1185">Reference proteome</keyword>
<evidence type="ECO:0000313" key="3">
    <source>
        <dbReference type="Proteomes" id="UP000602198"/>
    </source>
</evidence>
<keyword evidence="1" id="KW-1133">Transmembrane helix</keyword>
<feature type="transmembrane region" description="Helical" evidence="1">
    <location>
        <begin position="32"/>
        <end position="51"/>
    </location>
</feature>
<protein>
    <recommendedName>
        <fullName evidence="4">Preprotein translocase subunit SecE</fullName>
    </recommendedName>
</protein>
<keyword evidence="1" id="KW-0472">Membrane</keyword>
<dbReference type="Proteomes" id="UP000602198">
    <property type="component" value="Unassembled WGS sequence"/>
</dbReference>
<dbReference type="RefSeq" id="WP_201953988.1">
    <property type="nucleotide sequence ID" value="NZ_JAERRJ010000012.1"/>
</dbReference>
<accession>A0ABS1MD57</accession>
<gene>
    <name evidence="2" type="ORF">JK358_29265</name>
</gene>
<sequence>MREPVVKRLFVLLAAILIAASTYDYAKSDGHYGLIVVVGVIAALLLTVKAIE</sequence>
<organism evidence="2 3">
    <name type="scientific">Nocardia acididurans</name>
    <dbReference type="NCBI Taxonomy" id="2802282"/>
    <lineage>
        <taxon>Bacteria</taxon>
        <taxon>Bacillati</taxon>
        <taxon>Actinomycetota</taxon>
        <taxon>Actinomycetes</taxon>
        <taxon>Mycobacteriales</taxon>
        <taxon>Nocardiaceae</taxon>
        <taxon>Nocardia</taxon>
    </lineage>
</organism>
<evidence type="ECO:0000256" key="1">
    <source>
        <dbReference type="SAM" id="Phobius"/>
    </source>
</evidence>
<evidence type="ECO:0000313" key="2">
    <source>
        <dbReference type="EMBL" id="MBL1078502.1"/>
    </source>
</evidence>
<evidence type="ECO:0008006" key="4">
    <source>
        <dbReference type="Google" id="ProtNLM"/>
    </source>
</evidence>